<dbReference type="InterPro" id="IPR039313">
    <property type="entry name" value="HIT4"/>
</dbReference>
<reference evidence="2" key="1">
    <citation type="submission" date="2021-03" db="EMBL/GenBank/DDBJ databases">
        <authorList>
            <person name="Li Z."/>
            <person name="Yang C."/>
        </authorList>
    </citation>
    <scope>NUCLEOTIDE SEQUENCE</scope>
    <source>
        <strain evidence="2">Dzin_1.0</strain>
        <tissue evidence="2">Leaf</tissue>
    </source>
</reference>
<feature type="compositionally biased region" description="Basic residues" evidence="1">
    <location>
        <begin position="158"/>
        <end position="171"/>
    </location>
</feature>
<dbReference type="OrthoDB" id="20554at2759"/>
<feature type="region of interest" description="Disordered" evidence="1">
    <location>
        <begin position="150"/>
        <end position="184"/>
    </location>
</feature>
<dbReference type="PANTHER" id="PTHR33704">
    <property type="entry name" value="PROTEIN HEAT INTOLERANT 4-RELATED"/>
    <property type="match status" value="1"/>
</dbReference>
<keyword evidence="3" id="KW-1185">Reference proteome</keyword>
<dbReference type="AlphaFoldDB" id="A0A9D5CJK4"/>
<proteinExistence type="predicted"/>
<evidence type="ECO:0000313" key="3">
    <source>
        <dbReference type="Proteomes" id="UP001085076"/>
    </source>
</evidence>
<name>A0A9D5CJK4_9LILI</name>
<dbReference type="PANTHER" id="PTHR33704:SF1">
    <property type="entry name" value="PROTEIN HEAT INTOLERANT 4-RELATED"/>
    <property type="match status" value="1"/>
</dbReference>
<dbReference type="Proteomes" id="UP001085076">
    <property type="component" value="Miscellaneous, Linkage group lg04"/>
</dbReference>
<reference evidence="2" key="2">
    <citation type="journal article" date="2022" name="Hortic Res">
        <title>The genome of Dioscorea zingiberensis sheds light on the biosynthesis, origin and evolution of the medicinally important diosgenin saponins.</title>
        <authorList>
            <person name="Li Y."/>
            <person name="Tan C."/>
            <person name="Li Z."/>
            <person name="Guo J."/>
            <person name="Li S."/>
            <person name="Chen X."/>
            <person name="Wang C."/>
            <person name="Dai X."/>
            <person name="Yang H."/>
            <person name="Song W."/>
            <person name="Hou L."/>
            <person name="Xu J."/>
            <person name="Tong Z."/>
            <person name="Xu A."/>
            <person name="Yuan X."/>
            <person name="Wang W."/>
            <person name="Yang Q."/>
            <person name="Chen L."/>
            <person name="Sun Z."/>
            <person name="Wang K."/>
            <person name="Pan B."/>
            <person name="Chen J."/>
            <person name="Bao Y."/>
            <person name="Liu F."/>
            <person name="Qi X."/>
            <person name="Gang D.R."/>
            <person name="Wen J."/>
            <person name="Li J."/>
        </authorList>
    </citation>
    <scope>NUCLEOTIDE SEQUENCE</scope>
    <source>
        <strain evidence="2">Dzin_1.0</strain>
    </source>
</reference>
<sequence>MQWKELKSSRVERTQEDGEEPIYRCNSRASGLLGVSAASSGMLRRKTSGISTEDLWQAAVFPVGTEWENMDKLSEIKWNFSNLERGALHGKTVYMFGCTEPQLLVVNGEQKVTLIPIVVVVVCDFDWELDECEEFTTELIQNEALPEDKKDVNSWHNGKSRSRKERKHNVRQGKPAKAIDDMDERTKSSRLENMKFYKFYPVQNTRYNPDISEVKVHPFCVLYTVL</sequence>
<evidence type="ECO:0000256" key="1">
    <source>
        <dbReference type="SAM" id="MobiDB-lite"/>
    </source>
</evidence>
<comment type="caution">
    <text evidence="2">The sequence shown here is derived from an EMBL/GenBank/DDBJ whole genome shotgun (WGS) entry which is preliminary data.</text>
</comment>
<protein>
    <submittedName>
        <fullName evidence="2">Uncharacterized protein</fullName>
    </submittedName>
</protein>
<dbReference type="EMBL" id="JAGGNH010000004">
    <property type="protein sequence ID" value="KAJ0974114.1"/>
    <property type="molecule type" value="Genomic_DNA"/>
</dbReference>
<organism evidence="2 3">
    <name type="scientific">Dioscorea zingiberensis</name>
    <dbReference type="NCBI Taxonomy" id="325984"/>
    <lineage>
        <taxon>Eukaryota</taxon>
        <taxon>Viridiplantae</taxon>
        <taxon>Streptophyta</taxon>
        <taxon>Embryophyta</taxon>
        <taxon>Tracheophyta</taxon>
        <taxon>Spermatophyta</taxon>
        <taxon>Magnoliopsida</taxon>
        <taxon>Liliopsida</taxon>
        <taxon>Dioscoreales</taxon>
        <taxon>Dioscoreaceae</taxon>
        <taxon>Dioscorea</taxon>
    </lineage>
</organism>
<accession>A0A9D5CJK4</accession>
<dbReference type="GO" id="GO:1900034">
    <property type="term" value="P:regulation of cellular response to heat"/>
    <property type="evidence" value="ECO:0007669"/>
    <property type="project" value="InterPro"/>
</dbReference>
<evidence type="ECO:0000313" key="2">
    <source>
        <dbReference type="EMBL" id="KAJ0974114.1"/>
    </source>
</evidence>
<gene>
    <name evidence="2" type="ORF">J5N97_016079</name>
</gene>